<accession>A0ABY7NLL6</accession>
<evidence type="ECO:0000313" key="1">
    <source>
        <dbReference type="EMBL" id="WBO22127.1"/>
    </source>
</evidence>
<dbReference type="Proteomes" id="UP001210865">
    <property type="component" value="Chromosome"/>
</dbReference>
<proteinExistence type="predicted"/>
<evidence type="ECO:0008006" key="3">
    <source>
        <dbReference type="Google" id="ProtNLM"/>
    </source>
</evidence>
<keyword evidence="2" id="KW-1185">Reference proteome</keyword>
<protein>
    <recommendedName>
        <fullName evidence="3">Flagellar protein FlgN</fullName>
    </recommendedName>
</protein>
<sequence>MSTAPLEALIREQKGLIAALDADDVEGIARQTAAVEDALVRIRALKPRFAGSDVKALAEEAMALTDAARVRVNVLADMTARRISRLAAATGKGKATQTYGRSGRLAY</sequence>
<reference evidence="1 2" key="1">
    <citation type="submission" date="2022-12" db="EMBL/GenBank/DDBJ databases">
        <title>Sphingomonas abieness sp. nov., an endophytic bacterium isolated from Abies koreana.</title>
        <authorList>
            <person name="Jiang L."/>
            <person name="Lee J."/>
        </authorList>
    </citation>
    <scope>NUCLEOTIDE SEQUENCE [LARGE SCALE GENOMIC DNA]</scope>
    <source>
        <strain evidence="2">PAMB 00755</strain>
    </source>
</reference>
<evidence type="ECO:0000313" key="2">
    <source>
        <dbReference type="Proteomes" id="UP001210865"/>
    </source>
</evidence>
<name>A0ABY7NLL6_9SPHN</name>
<gene>
    <name evidence="1" type="ORF">PBT88_18540</name>
</gene>
<organism evidence="1 2">
    <name type="scientific">Sphingomonas abietis</name>
    <dbReference type="NCBI Taxonomy" id="3012344"/>
    <lineage>
        <taxon>Bacteria</taxon>
        <taxon>Pseudomonadati</taxon>
        <taxon>Pseudomonadota</taxon>
        <taxon>Alphaproteobacteria</taxon>
        <taxon>Sphingomonadales</taxon>
        <taxon>Sphingomonadaceae</taxon>
        <taxon>Sphingomonas</taxon>
    </lineage>
</organism>
<dbReference type="RefSeq" id="WP_270076775.1">
    <property type="nucleotide sequence ID" value="NZ_CP115174.1"/>
</dbReference>
<dbReference type="EMBL" id="CP115174">
    <property type="protein sequence ID" value="WBO22127.1"/>
    <property type="molecule type" value="Genomic_DNA"/>
</dbReference>